<sequence>MVNSTTSKITSTIRETLAGANSSSSTQVSNAGPEPSSERILGQDLTRPEDMRDGAHTPLAWKEAKRAADSKIITEMPEFKK</sequence>
<evidence type="ECO:0000256" key="1">
    <source>
        <dbReference type="SAM" id="MobiDB-lite"/>
    </source>
</evidence>
<protein>
    <submittedName>
        <fullName evidence="2">Uncharacterized protein</fullName>
    </submittedName>
</protein>
<keyword evidence="3" id="KW-1185">Reference proteome</keyword>
<comment type="caution">
    <text evidence="2">The sequence shown here is derived from an EMBL/GenBank/DDBJ whole genome shotgun (WGS) entry which is preliminary data.</text>
</comment>
<dbReference type="EMBL" id="JAVHJO010000007">
    <property type="protein sequence ID" value="KAK6538479.1"/>
    <property type="molecule type" value="Genomic_DNA"/>
</dbReference>
<feature type="compositionally biased region" description="Polar residues" evidence="1">
    <location>
        <begin position="1"/>
        <end position="30"/>
    </location>
</feature>
<name>A0AAV9X8R5_9PEZI</name>
<accession>A0AAV9X8R5</accession>
<dbReference type="Proteomes" id="UP001365542">
    <property type="component" value="Unassembled WGS sequence"/>
</dbReference>
<feature type="region of interest" description="Disordered" evidence="1">
    <location>
        <begin position="1"/>
        <end position="68"/>
    </location>
</feature>
<evidence type="ECO:0000313" key="2">
    <source>
        <dbReference type="EMBL" id="KAK6538479.1"/>
    </source>
</evidence>
<dbReference type="AlphaFoldDB" id="A0AAV9X8R5"/>
<proteinExistence type="predicted"/>
<feature type="compositionally biased region" description="Basic and acidic residues" evidence="1">
    <location>
        <begin position="46"/>
        <end position="55"/>
    </location>
</feature>
<evidence type="ECO:0000313" key="3">
    <source>
        <dbReference type="Proteomes" id="UP001365542"/>
    </source>
</evidence>
<reference evidence="2 3" key="1">
    <citation type="submission" date="2019-10" db="EMBL/GenBank/DDBJ databases">
        <authorList>
            <person name="Palmer J.M."/>
        </authorList>
    </citation>
    <scope>NUCLEOTIDE SEQUENCE [LARGE SCALE GENOMIC DNA]</scope>
    <source>
        <strain evidence="2 3">TWF694</strain>
    </source>
</reference>
<organism evidence="2 3">
    <name type="scientific">Orbilia ellipsospora</name>
    <dbReference type="NCBI Taxonomy" id="2528407"/>
    <lineage>
        <taxon>Eukaryota</taxon>
        <taxon>Fungi</taxon>
        <taxon>Dikarya</taxon>
        <taxon>Ascomycota</taxon>
        <taxon>Pezizomycotina</taxon>
        <taxon>Orbiliomycetes</taxon>
        <taxon>Orbiliales</taxon>
        <taxon>Orbiliaceae</taxon>
        <taxon>Orbilia</taxon>
    </lineage>
</organism>
<gene>
    <name evidence="2" type="ORF">TWF694_010062</name>
</gene>